<proteinExistence type="predicted"/>
<accession>A0A7X3LVY2</accession>
<evidence type="ECO:0000256" key="3">
    <source>
        <dbReference type="ARBA" id="ARBA00023163"/>
    </source>
</evidence>
<evidence type="ECO:0000256" key="2">
    <source>
        <dbReference type="ARBA" id="ARBA00023125"/>
    </source>
</evidence>
<name>A0A7X3LVY2_9HYPH</name>
<keyword evidence="3" id="KW-0804">Transcription</keyword>
<dbReference type="GO" id="GO:0003677">
    <property type="term" value="F:DNA binding"/>
    <property type="evidence" value="ECO:0007669"/>
    <property type="project" value="UniProtKB-KW"/>
</dbReference>
<dbReference type="Pfam" id="PF09278">
    <property type="entry name" value="MerR-DNA-bind"/>
    <property type="match status" value="1"/>
</dbReference>
<dbReference type="PANTHER" id="PTHR30204">
    <property type="entry name" value="REDOX-CYCLING DRUG-SENSING TRANSCRIPTIONAL ACTIVATOR SOXR"/>
    <property type="match status" value="1"/>
</dbReference>
<feature type="domain" description="HTH merR-type" evidence="4">
    <location>
        <begin position="11"/>
        <end position="77"/>
    </location>
</feature>
<keyword evidence="6" id="KW-1185">Reference proteome</keyword>
<dbReference type="InterPro" id="IPR009061">
    <property type="entry name" value="DNA-bd_dom_put_sf"/>
</dbReference>
<dbReference type="PANTHER" id="PTHR30204:SF94">
    <property type="entry name" value="HEAVY METAL-DEPENDENT TRANSCRIPTIONAL REGULATOR HI_0293-RELATED"/>
    <property type="match status" value="1"/>
</dbReference>
<dbReference type="GO" id="GO:0003700">
    <property type="term" value="F:DNA-binding transcription factor activity"/>
    <property type="evidence" value="ECO:0007669"/>
    <property type="project" value="InterPro"/>
</dbReference>
<dbReference type="SUPFAM" id="SSF46955">
    <property type="entry name" value="Putative DNA-binding domain"/>
    <property type="match status" value="1"/>
</dbReference>
<evidence type="ECO:0000256" key="1">
    <source>
        <dbReference type="ARBA" id="ARBA00023015"/>
    </source>
</evidence>
<dbReference type="PRINTS" id="PR00040">
    <property type="entry name" value="HTHMERR"/>
</dbReference>
<keyword evidence="2 5" id="KW-0238">DNA-binding</keyword>
<organism evidence="5 6">
    <name type="scientific">Stappia sediminis</name>
    <dbReference type="NCBI Taxonomy" id="2692190"/>
    <lineage>
        <taxon>Bacteria</taxon>
        <taxon>Pseudomonadati</taxon>
        <taxon>Pseudomonadota</taxon>
        <taxon>Alphaproteobacteria</taxon>
        <taxon>Hyphomicrobiales</taxon>
        <taxon>Stappiaceae</taxon>
        <taxon>Stappia</taxon>
    </lineage>
</organism>
<protein>
    <submittedName>
        <fullName evidence="5">MerR family DNA-binding protein</fullName>
    </submittedName>
</protein>
<dbReference type="SMART" id="SM00422">
    <property type="entry name" value="HTH_MERR"/>
    <property type="match status" value="1"/>
</dbReference>
<evidence type="ECO:0000313" key="6">
    <source>
        <dbReference type="Proteomes" id="UP000433101"/>
    </source>
</evidence>
<keyword evidence="1" id="KW-0805">Transcription regulation</keyword>
<dbReference type="InterPro" id="IPR047057">
    <property type="entry name" value="MerR_fam"/>
</dbReference>
<sequence length="151" mass="16695">MNFVIDNLVGIGILARETGTSVQTVRYYESRGLLPAPPRTEGGQRRYGRLHRDRLAFIRHAREMGFALDAIGELLRLSKEEDASCGPVDRIAREQLQLVDRRIEQLCALRETLSRMIDRCDGESVTSCRILEALGPSQNLPASGKDGGTGA</sequence>
<gene>
    <name evidence="5" type="ORF">GR183_14510</name>
</gene>
<evidence type="ECO:0000313" key="5">
    <source>
        <dbReference type="EMBL" id="MXN66124.1"/>
    </source>
</evidence>
<comment type="caution">
    <text evidence="5">The sequence shown here is derived from an EMBL/GenBank/DDBJ whole genome shotgun (WGS) entry which is preliminary data.</text>
</comment>
<dbReference type="EMBL" id="WUMV01000007">
    <property type="protein sequence ID" value="MXN66124.1"/>
    <property type="molecule type" value="Genomic_DNA"/>
</dbReference>
<reference evidence="5 6" key="1">
    <citation type="submission" date="2019-12" db="EMBL/GenBank/DDBJ databases">
        <authorList>
            <person name="Li M."/>
        </authorList>
    </citation>
    <scope>NUCLEOTIDE SEQUENCE [LARGE SCALE GENOMIC DNA]</scope>
    <source>
        <strain evidence="5 6">GBMRC 2046</strain>
    </source>
</reference>
<dbReference type="InterPro" id="IPR000551">
    <property type="entry name" value="MerR-type_HTH_dom"/>
</dbReference>
<dbReference type="InterPro" id="IPR015358">
    <property type="entry name" value="Tscrpt_reg_MerR_DNA-bd"/>
</dbReference>
<evidence type="ECO:0000259" key="4">
    <source>
        <dbReference type="PROSITE" id="PS50937"/>
    </source>
</evidence>
<dbReference type="Proteomes" id="UP000433101">
    <property type="component" value="Unassembled WGS sequence"/>
</dbReference>
<dbReference type="Gene3D" id="1.10.1660.10">
    <property type="match status" value="1"/>
</dbReference>
<dbReference type="CDD" id="cd04785">
    <property type="entry name" value="HTH_CadR-PbrR-like"/>
    <property type="match status" value="1"/>
</dbReference>
<dbReference type="Pfam" id="PF00376">
    <property type="entry name" value="MerR"/>
    <property type="match status" value="1"/>
</dbReference>
<dbReference type="AlphaFoldDB" id="A0A7X3LVY2"/>
<dbReference type="PROSITE" id="PS50937">
    <property type="entry name" value="HTH_MERR_2"/>
    <property type="match status" value="1"/>
</dbReference>